<sequence>MELWDFVEMRDRGDTGLWMNLMTGWSYLSSSSQNNFVKAGGWWICESDDRIQSLEASTTRGGGFDDALLELKNKAHRRNSRLSYLYSSTLISKRGVQTEVLGFLEGTREERRV</sequence>
<proteinExistence type="predicted"/>
<accession>A0A816T0F8</accession>
<dbReference type="EMBL" id="HG994359">
    <property type="protein sequence ID" value="CAF2094693.1"/>
    <property type="molecule type" value="Genomic_DNA"/>
</dbReference>
<dbReference type="AlphaFoldDB" id="A0A816T0F8"/>
<gene>
    <name evidence="1" type="ORF">DARMORV10_A05P06730.1</name>
</gene>
<evidence type="ECO:0000313" key="1">
    <source>
        <dbReference type="EMBL" id="CAF2094693.1"/>
    </source>
</evidence>
<dbReference type="Proteomes" id="UP001295469">
    <property type="component" value="Chromosome A05"/>
</dbReference>
<reference evidence="1" key="1">
    <citation type="submission" date="2021-01" db="EMBL/GenBank/DDBJ databases">
        <authorList>
            <consortium name="Genoscope - CEA"/>
            <person name="William W."/>
        </authorList>
    </citation>
    <scope>NUCLEOTIDE SEQUENCE</scope>
</reference>
<organism evidence="1">
    <name type="scientific">Brassica napus</name>
    <name type="common">Rape</name>
    <dbReference type="NCBI Taxonomy" id="3708"/>
    <lineage>
        <taxon>Eukaryota</taxon>
        <taxon>Viridiplantae</taxon>
        <taxon>Streptophyta</taxon>
        <taxon>Embryophyta</taxon>
        <taxon>Tracheophyta</taxon>
        <taxon>Spermatophyta</taxon>
        <taxon>Magnoliopsida</taxon>
        <taxon>eudicotyledons</taxon>
        <taxon>Gunneridae</taxon>
        <taxon>Pentapetalae</taxon>
        <taxon>rosids</taxon>
        <taxon>malvids</taxon>
        <taxon>Brassicales</taxon>
        <taxon>Brassicaceae</taxon>
        <taxon>Brassiceae</taxon>
        <taxon>Brassica</taxon>
    </lineage>
</organism>
<protein>
    <submittedName>
        <fullName evidence="1">(rape) hypothetical protein</fullName>
    </submittedName>
</protein>
<name>A0A816T0F8_BRANA</name>